<dbReference type="AlphaFoldDB" id="A0AA86V030"/>
<name>A0AA86V030_9EUKA</name>
<protein>
    <submittedName>
        <fullName evidence="2">Hypothetical_protein</fullName>
    </submittedName>
</protein>
<evidence type="ECO:0000313" key="3">
    <source>
        <dbReference type="Proteomes" id="UP001642409"/>
    </source>
</evidence>
<dbReference type="EMBL" id="CAXDID020000366">
    <property type="protein sequence ID" value="CAL6082663.1"/>
    <property type="molecule type" value="Genomic_DNA"/>
</dbReference>
<dbReference type="EMBL" id="CATOUU010001089">
    <property type="protein sequence ID" value="CAI9971126.1"/>
    <property type="molecule type" value="Genomic_DNA"/>
</dbReference>
<proteinExistence type="predicted"/>
<gene>
    <name evidence="1" type="ORF">HINF_LOCUS58771</name>
    <name evidence="2" type="ORF">HINF_LOCUS61353</name>
</gene>
<accession>A0AA86V030</accession>
<evidence type="ECO:0000313" key="2">
    <source>
        <dbReference type="EMBL" id="CAL6082663.1"/>
    </source>
</evidence>
<keyword evidence="3" id="KW-1185">Reference proteome</keyword>
<reference evidence="1" key="1">
    <citation type="submission" date="2023-06" db="EMBL/GenBank/DDBJ databases">
        <authorList>
            <person name="Kurt Z."/>
        </authorList>
    </citation>
    <scope>NUCLEOTIDE SEQUENCE</scope>
</reference>
<comment type="caution">
    <text evidence="1">The sequence shown here is derived from an EMBL/GenBank/DDBJ whole genome shotgun (WGS) entry which is preliminary data.</text>
</comment>
<reference evidence="2 3" key="2">
    <citation type="submission" date="2024-07" db="EMBL/GenBank/DDBJ databases">
        <authorList>
            <person name="Akdeniz Z."/>
        </authorList>
    </citation>
    <scope>NUCLEOTIDE SEQUENCE [LARGE SCALE GENOMIC DNA]</scope>
</reference>
<organism evidence="1">
    <name type="scientific">Hexamita inflata</name>
    <dbReference type="NCBI Taxonomy" id="28002"/>
    <lineage>
        <taxon>Eukaryota</taxon>
        <taxon>Metamonada</taxon>
        <taxon>Diplomonadida</taxon>
        <taxon>Hexamitidae</taxon>
        <taxon>Hexamitinae</taxon>
        <taxon>Hexamita</taxon>
    </lineage>
</organism>
<dbReference type="Proteomes" id="UP001642409">
    <property type="component" value="Unassembled WGS sequence"/>
</dbReference>
<evidence type="ECO:0000313" key="1">
    <source>
        <dbReference type="EMBL" id="CAI9971126.1"/>
    </source>
</evidence>
<sequence length="115" mass="13210">MGHCRSDTYETDSGTFLGEEYSQVNMYSIGNARASCSIIPMDLREELLGEDTIKSKSFMELRNKHAFQLDQENSNEFDNSQTIKLSRDRENSTISIIGYNDFQFSHVTTYTDDVE</sequence>